<feature type="region of interest" description="Disordered" evidence="1">
    <location>
        <begin position="110"/>
        <end position="133"/>
    </location>
</feature>
<gene>
    <name evidence="2" type="ORF">LSAA_565</name>
</gene>
<dbReference type="AlphaFoldDB" id="A0A7R8GZH4"/>
<proteinExistence type="predicted"/>
<evidence type="ECO:0000256" key="1">
    <source>
        <dbReference type="SAM" id="MobiDB-lite"/>
    </source>
</evidence>
<evidence type="ECO:0000313" key="3">
    <source>
        <dbReference type="Proteomes" id="UP000675881"/>
    </source>
</evidence>
<dbReference type="EMBL" id="HG994580">
    <property type="protein sequence ID" value="CAF2752875.1"/>
    <property type="molecule type" value="Genomic_DNA"/>
</dbReference>
<name>A0A7R8GZH4_LEPSM</name>
<sequence>MFSPQSPPLGIWKTPHENWFGYSFLQIAYVREIISRMTNNLTNRGVKCSSKKKGPATPAHVRGTATTTVKTNLHRRTTRQMKKTKSKKIWAMSEVKTLIARKRDSGVSLDEVSSSGFEKKKNGHSAQSRAGTASSSGLDYAFWCLTRPTRSRTQIFVSLEPGLTSIGTKMSTDYIVNVCSGIAKPIKTIVKATGGHIEKK</sequence>
<feature type="compositionally biased region" description="Polar residues" evidence="1">
    <location>
        <begin position="124"/>
        <end position="133"/>
    </location>
</feature>
<dbReference type="Proteomes" id="UP000675881">
    <property type="component" value="Chromosome 1"/>
</dbReference>
<keyword evidence="3" id="KW-1185">Reference proteome</keyword>
<reference evidence="2" key="1">
    <citation type="submission" date="2021-02" db="EMBL/GenBank/DDBJ databases">
        <authorList>
            <person name="Bekaert M."/>
        </authorList>
    </citation>
    <scope>NUCLEOTIDE SEQUENCE</scope>
    <source>
        <strain evidence="2">IoA-00</strain>
    </source>
</reference>
<evidence type="ECO:0000313" key="2">
    <source>
        <dbReference type="EMBL" id="CAF2752875.1"/>
    </source>
</evidence>
<organism evidence="2 3">
    <name type="scientific">Lepeophtheirus salmonis</name>
    <name type="common">Salmon louse</name>
    <name type="synonym">Caligus salmonis</name>
    <dbReference type="NCBI Taxonomy" id="72036"/>
    <lineage>
        <taxon>Eukaryota</taxon>
        <taxon>Metazoa</taxon>
        <taxon>Ecdysozoa</taxon>
        <taxon>Arthropoda</taxon>
        <taxon>Crustacea</taxon>
        <taxon>Multicrustacea</taxon>
        <taxon>Hexanauplia</taxon>
        <taxon>Copepoda</taxon>
        <taxon>Siphonostomatoida</taxon>
        <taxon>Caligidae</taxon>
        <taxon>Lepeophtheirus</taxon>
    </lineage>
</organism>
<accession>A0A7R8GZH4</accession>
<protein>
    <submittedName>
        <fullName evidence="2">(salmon louse) hypothetical protein</fullName>
    </submittedName>
</protein>